<dbReference type="EMBL" id="CP115300">
    <property type="protein sequence ID" value="WBO68516.1"/>
    <property type="molecule type" value="Genomic_DNA"/>
</dbReference>
<gene>
    <name evidence="2" type="ORF">O1G22_39735</name>
</gene>
<dbReference type="InterPro" id="IPR006311">
    <property type="entry name" value="TAT_signal"/>
</dbReference>
<dbReference type="Proteomes" id="UP001212326">
    <property type="component" value="Chromosome"/>
</dbReference>
<reference evidence="2 3" key="1">
    <citation type="submission" date="2022-12" db="EMBL/GenBank/DDBJ databases">
        <authorList>
            <person name="Mo P."/>
        </authorList>
    </citation>
    <scope>NUCLEOTIDE SEQUENCE [LARGE SCALE GENOMIC DNA]</scope>
    <source>
        <strain evidence="2 3">HUAS 2-6</strain>
    </source>
</reference>
<evidence type="ECO:0000313" key="2">
    <source>
        <dbReference type="EMBL" id="WBO68516.1"/>
    </source>
</evidence>
<dbReference type="PROSITE" id="PS51318">
    <property type="entry name" value="TAT"/>
    <property type="match status" value="1"/>
</dbReference>
<feature type="region of interest" description="Disordered" evidence="1">
    <location>
        <begin position="46"/>
        <end position="127"/>
    </location>
</feature>
<evidence type="ECO:0000256" key="1">
    <source>
        <dbReference type="SAM" id="MobiDB-lite"/>
    </source>
</evidence>
<name>A0ABY7PHU8_9ACTN</name>
<proteinExistence type="predicted"/>
<accession>A0ABY7PHU8</accession>
<protein>
    <recommendedName>
        <fullName evidence="4">Collagen triple helix repeat-containing protein</fullName>
    </recommendedName>
</protein>
<organism evidence="2 3">
    <name type="scientific">Streptomyces camelliae</name>
    <dbReference type="NCBI Taxonomy" id="3004093"/>
    <lineage>
        <taxon>Bacteria</taxon>
        <taxon>Bacillati</taxon>
        <taxon>Actinomycetota</taxon>
        <taxon>Actinomycetes</taxon>
        <taxon>Kitasatosporales</taxon>
        <taxon>Streptomycetaceae</taxon>
        <taxon>Streptomyces</taxon>
    </lineage>
</organism>
<feature type="compositionally biased region" description="Low complexity" evidence="1">
    <location>
        <begin position="84"/>
        <end position="113"/>
    </location>
</feature>
<dbReference type="RefSeq" id="WP_270085751.1">
    <property type="nucleotide sequence ID" value="NZ_CP115300.1"/>
</dbReference>
<keyword evidence="3" id="KW-1185">Reference proteome</keyword>
<evidence type="ECO:0000313" key="3">
    <source>
        <dbReference type="Proteomes" id="UP001212326"/>
    </source>
</evidence>
<evidence type="ECO:0008006" key="4">
    <source>
        <dbReference type="Google" id="ProtNLM"/>
    </source>
</evidence>
<sequence length="251" mass="25872">MSPDPRTSHFGPLARDRFKKAGMLASLTVVLAAGVLTPAAAAARAMSDRAPSVQRYGGDDECKPSHHKTAATAAGGDHGKNCKGATGPTGPTGPRGATGPTGPTGPRGETGAPGPTGPTGPCTDIDAQQDSSDFELRAAVSGGRTYAGVRDLRMNELHNFLWTDLSTHTGYPSGPVQGTPCGVSINAHNQGNQPIRIDVITTTGQIWETTCTENNRTHPATLDCGTATSNPWVEVNRQPAPMQTNGGTVVP</sequence>